<reference evidence="2" key="1">
    <citation type="submission" date="2023-07" db="EMBL/GenBank/DDBJ databases">
        <title>Study on multiphase classification of strain Alteromonas salexigens isolated from the Yellow Sea.</title>
        <authorList>
            <person name="Sun L."/>
        </authorList>
    </citation>
    <scope>NUCLEOTIDE SEQUENCE [LARGE SCALE GENOMIC DNA]</scope>
    <source>
        <strain evidence="2">ASW11-19</strain>
    </source>
</reference>
<name>A0ABT2VTY6_9ALTE</name>
<sequence>MAVFTKLQTVSTIADLRDCSFFDVIHHIKANFNLPDLKQLASKFGLSRHQIRRLAESKSDNYSKAFLALGINEEVVHCLSPRTRKSFLLSCGRAAQLLFQCAEVNECSIEQLTQSQLRNDPVIKTLLPSAILHTTELKSSILGEINYERVSSLPNNFFEKQPEVALDLFTKMKIRLGIDNKWPNTDSLRKDWFGVKLMDKFGNSVSKMCLYFGEKEFETHVAPNNAWDSPEFIRERIVAALQNMGKPITALPELSLKQLDAQLNNGSISSACSRNRNTPFAQLCIELFPEQNFKVFQFIGGVPNFYWRDECGELQCKKAREAIDWLTEQVFGKNSPLSKIQKLSLLGQSDFNRYKLSYLASMPGLTITQVLITAYPELKDSIVSCSRVYDECGKRLYAILSSRFDHNKNPLASALEIPLSKGRSKKWSLRADLLIHFRLLDVFFEIQGAQHCDSQHHFHSNSENTESFIAQVENDRLKFEYHEQNKNIVIYLRPDQLTLSEVLAESERQGLDLTSQRYIPIDKKQRASYLVQNSLLSPLVFD</sequence>
<accession>A0ABT2VTY6</accession>
<gene>
    <name evidence="1" type="ORF">OCL06_15010</name>
</gene>
<evidence type="ECO:0000313" key="2">
    <source>
        <dbReference type="Proteomes" id="UP001209257"/>
    </source>
</evidence>
<evidence type="ECO:0000313" key="1">
    <source>
        <dbReference type="EMBL" id="MCU7555898.1"/>
    </source>
</evidence>
<protein>
    <recommendedName>
        <fullName evidence="3">Helicase XPB/Ssl2 N-terminal domain-containing protein</fullName>
    </recommendedName>
</protein>
<organism evidence="1 2">
    <name type="scientific">Alteromonas salexigens</name>
    <dbReference type="NCBI Taxonomy" id="2982530"/>
    <lineage>
        <taxon>Bacteria</taxon>
        <taxon>Pseudomonadati</taxon>
        <taxon>Pseudomonadota</taxon>
        <taxon>Gammaproteobacteria</taxon>
        <taxon>Alteromonadales</taxon>
        <taxon>Alteromonadaceae</taxon>
        <taxon>Alteromonas/Salinimonas group</taxon>
        <taxon>Alteromonas</taxon>
    </lineage>
</organism>
<comment type="caution">
    <text evidence="1">The sequence shown here is derived from an EMBL/GenBank/DDBJ whole genome shotgun (WGS) entry which is preliminary data.</text>
</comment>
<dbReference type="Proteomes" id="UP001209257">
    <property type="component" value="Unassembled WGS sequence"/>
</dbReference>
<keyword evidence="2" id="KW-1185">Reference proteome</keyword>
<dbReference type="RefSeq" id="WP_262996018.1">
    <property type="nucleotide sequence ID" value="NZ_JAOTJC010000013.1"/>
</dbReference>
<proteinExistence type="predicted"/>
<evidence type="ECO:0008006" key="3">
    <source>
        <dbReference type="Google" id="ProtNLM"/>
    </source>
</evidence>
<dbReference type="EMBL" id="JAOTJC010000013">
    <property type="protein sequence ID" value="MCU7555898.1"/>
    <property type="molecule type" value="Genomic_DNA"/>
</dbReference>